<name>A0A1B7NBB2_9AGAM</name>
<dbReference type="InParanoid" id="A0A1B7NBB2"/>
<sequence length="331" mass="36767">MSTSSYSLHALGLERSRLNGMILAGVSYGVFFLLTIQALVALTQRPPHGGKIADHRLTLVFYIVITFILGTTSFAANAKYEEMIWIDLRNVPGGPLELIENEMVYPINVLAISSGHLQEWFMQALLVHRCSVIWNRQRYVMILVISLYIAMIAVSIFIQVEASKGTPFYNIGPELAYLCISVGFTVIYTVLVAHRLLVMRRNMKRVFAQYDSSTYDAVVIMIVESAAIYSIFAIIFIVAFALHYNSITTICFLSFGKLQGIAQLYIIIRVATGRAVTHEWSTRITAPTTMEFSGAVSYTTGESGDGGMAASERDTVHRYSISEKAAEADIV</sequence>
<reference evidence="2 3" key="1">
    <citation type="submission" date="2016-06" db="EMBL/GenBank/DDBJ databases">
        <title>Comparative genomics of the ectomycorrhizal sister species Rhizopogon vinicolor and Rhizopogon vesiculosus (Basidiomycota: Boletales) reveals a divergence of the mating type B locus.</title>
        <authorList>
            <consortium name="DOE Joint Genome Institute"/>
            <person name="Mujic A.B."/>
            <person name="Kuo A."/>
            <person name="Tritt A."/>
            <person name="Lipzen A."/>
            <person name="Chen C."/>
            <person name="Johnson J."/>
            <person name="Sharma A."/>
            <person name="Barry K."/>
            <person name="Grigoriev I.V."/>
            <person name="Spatafora J.W."/>
        </authorList>
    </citation>
    <scope>NUCLEOTIDE SEQUENCE [LARGE SCALE GENOMIC DNA]</scope>
    <source>
        <strain evidence="2 3">AM-OR11-026</strain>
    </source>
</reference>
<feature type="transmembrane region" description="Helical" evidence="1">
    <location>
        <begin position="139"/>
        <end position="160"/>
    </location>
</feature>
<dbReference type="AlphaFoldDB" id="A0A1B7NBB2"/>
<evidence type="ECO:0000256" key="1">
    <source>
        <dbReference type="SAM" id="Phobius"/>
    </source>
</evidence>
<accession>A0A1B7NBB2</accession>
<keyword evidence="1" id="KW-0472">Membrane</keyword>
<organism evidence="2 3">
    <name type="scientific">Rhizopogon vinicolor AM-OR11-026</name>
    <dbReference type="NCBI Taxonomy" id="1314800"/>
    <lineage>
        <taxon>Eukaryota</taxon>
        <taxon>Fungi</taxon>
        <taxon>Dikarya</taxon>
        <taxon>Basidiomycota</taxon>
        <taxon>Agaricomycotina</taxon>
        <taxon>Agaricomycetes</taxon>
        <taxon>Agaricomycetidae</taxon>
        <taxon>Boletales</taxon>
        <taxon>Suillineae</taxon>
        <taxon>Rhizopogonaceae</taxon>
        <taxon>Rhizopogon</taxon>
    </lineage>
</organism>
<feature type="transmembrane region" description="Helical" evidence="1">
    <location>
        <begin position="21"/>
        <end position="40"/>
    </location>
</feature>
<feature type="transmembrane region" description="Helical" evidence="1">
    <location>
        <begin position="60"/>
        <end position="80"/>
    </location>
</feature>
<feature type="transmembrane region" description="Helical" evidence="1">
    <location>
        <begin position="247"/>
        <end position="268"/>
    </location>
</feature>
<dbReference type="Proteomes" id="UP000092154">
    <property type="component" value="Unassembled WGS sequence"/>
</dbReference>
<keyword evidence="1" id="KW-1133">Transmembrane helix</keyword>
<evidence type="ECO:0000313" key="3">
    <source>
        <dbReference type="Proteomes" id="UP000092154"/>
    </source>
</evidence>
<evidence type="ECO:0000313" key="2">
    <source>
        <dbReference type="EMBL" id="OAX42171.1"/>
    </source>
</evidence>
<protein>
    <submittedName>
        <fullName evidence="2">Uncharacterized protein</fullName>
    </submittedName>
</protein>
<feature type="transmembrane region" description="Helical" evidence="1">
    <location>
        <begin position="175"/>
        <end position="197"/>
    </location>
</feature>
<keyword evidence="3" id="KW-1185">Reference proteome</keyword>
<gene>
    <name evidence="2" type="ORF">K503DRAFT_766991</name>
</gene>
<keyword evidence="1" id="KW-0812">Transmembrane</keyword>
<proteinExistence type="predicted"/>
<dbReference type="OrthoDB" id="2905268at2759"/>
<feature type="transmembrane region" description="Helical" evidence="1">
    <location>
        <begin position="218"/>
        <end position="241"/>
    </location>
</feature>
<dbReference type="EMBL" id="KV448162">
    <property type="protein sequence ID" value="OAX42171.1"/>
    <property type="molecule type" value="Genomic_DNA"/>
</dbReference>